<protein>
    <submittedName>
        <fullName evidence="2">Uncharacterized protein</fullName>
    </submittedName>
</protein>
<evidence type="ECO:0000313" key="2">
    <source>
        <dbReference type="EMBL" id="KAF2444870.1"/>
    </source>
</evidence>
<feature type="region of interest" description="Disordered" evidence="1">
    <location>
        <begin position="70"/>
        <end position="89"/>
    </location>
</feature>
<sequence>MIRTRRCLPCIIRRRRCARRGGRRDPSDERQTIICQARVTPKGPQRVRARHSARACTLPLWAAMISHDQPRASTGGVNVVPHKRRRRRA</sequence>
<evidence type="ECO:0000313" key="3">
    <source>
        <dbReference type="Proteomes" id="UP000799764"/>
    </source>
</evidence>
<evidence type="ECO:0000256" key="1">
    <source>
        <dbReference type="SAM" id="MobiDB-lite"/>
    </source>
</evidence>
<keyword evidence="3" id="KW-1185">Reference proteome</keyword>
<organism evidence="2 3">
    <name type="scientific">Karstenula rhodostoma CBS 690.94</name>
    <dbReference type="NCBI Taxonomy" id="1392251"/>
    <lineage>
        <taxon>Eukaryota</taxon>
        <taxon>Fungi</taxon>
        <taxon>Dikarya</taxon>
        <taxon>Ascomycota</taxon>
        <taxon>Pezizomycotina</taxon>
        <taxon>Dothideomycetes</taxon>
        <taxon>Pleosporomycetidae</taxon>
        <taxon>Pleosporales</taxon>
        <taxon>Massarineae</taxon>
        <taxon>Didymosphaeriaceae</taxon>
        <taxon>Karstenula</taxon>
    </lineage>
</organism>
<dbReference type="AlphaFoldDB" id="A0A9P4PIV9"/>
<accession>A0A9P4PIV9</accession>
<dbReference type="Proteomes" id="UP000799764">
    <property type="component" value="Unassembled WGS sequence"/>
</dbReference>
<dbReference type="EMBL" id="MU001500">
    <property type="protein sequence ID" value="KAF2444870.1"/>
    <property type="molecule type" value="Genomic_DNA"/>
</dbReference>
<name>A0A9P4PIV9_9PLEO</name>
<gene>
    <name evidence="2" type="ORF">P171DRAFT_285392</name>
</gene>
<comment type="caution">
    <text evidence="2">The sequence shown here is derived from an EMBL/GenBank/DDBJ whole genome shotgun (WGS) entry which is preliminary data.</text>
</comment>
<proteinExistence type="predicted"/>
<reference evidence="2" key="1">
    <citation type="journal article" date="2020" name="Stud. Mycol.">
        <title>101 Dothideomycetes genomes: a test case for predicting lifestyles and emergence of pathogens.</title>
        <authorList>
            <person name="Haridas S."/>
            <person name="Albert R."/>
            <person name="Binder M."/>
            <person name="Bloem J."/>
            <person name="Labutti K."/>
            <person name="Salamov A."/>
            <person name="Andreopoulos B."/>
            <person name="Baker S."/>
            <person name="Barry K."/>
            <person name="Bills G."/>
            <person name="Bluhm B."/>
            <person name="Cannon C."/>
            <person name="Castanera R."/>
            <person name="Culley D."/>
            <person name="Daum C."/>
            <person name="Ezra D."/>
            <person name="Gonzalez J."/>
            <person name="Henrissat B."/>
            <person name="Kuo A."/>
            <person name="Liang C."/>
            <person name="Lipzen A."/>
            <person name="Lutzoni F."/>
            <person name="Magnuson J."/>
            <person name="Mondo S."/>
            <person name="Nolan M."/>
            <person name="Ohm R."/>
            <person name="Pangilinan J."/>
            <person name="Park H.-J."/>
            <person name="Ramirez L."/>
            <person name="Alfaro M."/>
            <person name="Sun H."/>
            <person name="Tritt A."/>
            <person name="Yoshinaga Y."/>
            <person name="Zwiers L.-H."/>
            <person name="Turgeon B."/>
            <person name="Goodwin S."/>
            <person name="Spatafora J."/>
            <person name="Crous P."/>
            <person name="Grigoriev I."/>
        </authorList>
    </citation>
    <scope>NUCLEOTIDE SEQUENCE</scope>
    <source>
        <strain evidence="2">CBS 690.94</strain>
    </source>
</reference>